<feature type="transmembrane region" description="Helical" evidence="1">
    <location>
        <begin position="96"/>
        <end position="118"/>
    </location>
</feature>
<keyword evidence="1" id="KW-0472">Membrane</keyword>
<dbReference type="Gene3D" id="1.20.1640.10">
    <property type="entry name" value="Multidrug efflux transporter AcrB transmembrane domain"/>
    <property type="match status" value="1"/>
</dbReference>
<feature type="transmembrane region" description="Helical" evidence="1">
    <location>
        <begin position="231"/>
        <end position="259"/>
    </location>
</feature>
<name>A0A6H9SLV7_9BURK</name>
<evidence type="ECO:0000313" key="3">
    <source>
        <dbReference type="Proteomes" id="UP000430232"/>
    </source>
</evidence>
<dbReference type="InterPro" id="IPR027463">
    <property type="entry name" value="AcrB_DN_DC_subdom"/>
</dbReference>
<sequence>AGTARAPQTPAGGPAAGAPAQNLLGALGTFSRATQQAVVSHYNVQPVLDIFASVQGRDLGGVTADVTKLVDAARAQLPPGSSIVLRGQVQAMHESFTGLLGGLVLAIALVYMLMVVNFQSWLDPLVIVGGLPASLAGIAWMLFVTRTTLSVPALTGTILCIGIATANSILVVNAARELLAGGASPWQAALDAGFSRFRPVVMTALAMLIGMLPMALGLGDGGEQNAPLGRAVIGGLAFGTFSTLLFVPVLFGFVHAWLARRRDAAAARRTQHAPDTPALR</sequence>
<dbReference type="GO" id="GO:0005886">
    <property type="term" value="C:plasma membrane"/>
    <property type="evidence" value="ECO:0007669"/>
    <property type="project" value="TreeGrafter"/>
</dbReference>
<reference evidence="2 3" key="1">
    <citation type="submission" date="2019-09" db="EMBL/GenBank/DDBJ databases">
        <title>Draft genome sequences of 48 bacterial type strains from the CCUG.</title>
        <authorList>
            <person name="Tunovic T."/>
            <person name="Pineiro-Iglesias B."/>
            <person name="Unosson C."/>
            <person name="Inganas E."/>
            <person name="Ohlen M."/>
            <person name="Cardew S."/>
            <person name="Jensie-Markopoulos S."/>
            <person name="Salva-Serra F."/>
            <person name="Jaen-Luchoro D."/>
            <person name="Karlsson R."/>
            <person name="Svensson-Stadler L."/>
            <person name="Chun J."/>
            <person name="Moore E."/>
        </authorList>
    </citation>
    <scope>NUCLEOTIDE SEQUENCE [LARGE SCALE GENOMIC DNA]</scope>
    <source>
        <strain evidence="2 3">CCUG 54555</strain>
    </source>
</reference>
<keyword evidence="3" id="KW-1185">Reference proteome</keyword>
<evidence type="ECO:0000313" key="2">
    <source>
        <dbReference type="EMBL" id="KAB0638053.1"/>
    </source>
</evidence>
<evidence type="ECO:0000256" key="1">
    <source>
        <dbReference type="SAM" id="Phobius"/>
    </source>
</evidence>
<dbReference type="AlphaFoldDB" id="A0A6H9SLV7"/>
<organism evidence="2 3">
    <name type="scientific">Burkholderia latens</name>
    <dbReference type="NCBI Taxonomy" id="488446"/>
    <lineage>
        <taxon>Bacteria</taxon>
        <taxon>Pseudomonadati</taxon>
        <taxon>Pseudomonadota</taxon>
        <taxon>Betaproteobacteria</taxon>
        <taxon>Burkholderiales</taxon>
        <taxon>Burkholderiaceae</taxon>
        <taxon>Burkholderia</taxon>
        <taxon>Burkholderia cepacia complex</taxon>
    </lineage>
</organism>
<proteinExistence type="predicted"/>
<keyword evidence="1" id="KW-1133">Transmembrane helix</keyword>
<dbReference type="Gene3D" id="3.30.70.1440">
    <property type="entry name" value="Multidrug efflux transporter AcrB pore domain"/>
    <property type="match status" value="1"/>
</dbReference>
<dbReference type="Gene3D" id="3.30.2090.10">
    <property type="entry name" value="Multidrug efflux transporter AcrB TolC docking domain, DN and DC subdomains"/>
    <property type="match status" value="1"/>
</dbReference>
<dbReference type="EMBL" id="VZOJ01000060">
    <property type="protein sequence ID" value="KAB0638053.1"/>
    <property type="molecule type" value="Genomic_DNA"/>
</dbReference>
<dbReference type="OrthoDB" id="9177212at2"/>
<dbReference type="PANTHER" id="PTHR32063">
    <property type="match status" value="1"/>
</dbReference>
<dbReference type="InterPro" id="IPR001036">
    <property type="entry name" value="Acrflvin-R"/>
</dbReference>
<keyword evidence="1" id="KW-0812">Transmembrane</keyword>
<feature type="transmembrane region" description="Helical" evidence="1">
    <location>
        <begin position="149"/>
        <end position="172"/>
    </location>
</feature>
<dbReference type="RefSeq" id="WP_151065948.1">
    <property type="nucleotide sequence ID" value="NZ_VZOJ01000060.1"/>
</dbReference>
<feature type="non-terminal residue" evidence="2">
    <location>
        <position position="1"/>
    </location>
</feature>
<dbReference type="Pfam" id="PF00873">
    <property type="entry name" value="ACR_tran"/>
    <property type="match status" value="1"/>
</dbReference>
<dbReference type="Proteomes" id="UP000430232">
    <property type="component" value="Unassembled WGS sequence"/>
</dbReference>
<dbReference type="PANTHER" id="PTHR32063:SF8">
    <property type="entry name" value="CATION EFFLUX PROTEIN"/>
    <property type="match status" value="1"/>
</dbReference>
<feature type="transmembrane region" description="Helical" evidence="1">
    <location>
        <begin position="200"/>
        <end position="219"/>
    </location>
</feature>
<dbReference type="GO" id="GO:0042910">
    <property type="term" value="F:xenobiotic transmembrane transporter activity"/>
    <property type="evidence" value="ECO:0007669"/>
    <property type="project" value="TreeGrafter"/>
</dbReference>
<dbReference type="SUPFAM" id="SSF82866">
    <property type="entry name" value="Multidrug efflux transporter AcrB transmembrane domain"/>
    <property type="match status" value="1"/>
</dbReference>
<gene>
    <name evidence="2" type="ORF">F7R21_20425</name>
</gene>
<feature type="transmembrane region" description="Helical" evidence="1">
    <location>
        <begin position="125"/>
        <end position="143"/>
    </location>
</feature>
<comment type="caution">
    <text evidence="2">The sequence shown here is derived from an EMBL/GenBank/DDBJ whole genome shotgun (WGS) entry which is preliminary data.</text>
</comment>
<protein>
    <submittedName>
        <fullName evidence="2">Efflux RND transporter permease subunit</fullName>
    </submittedName>
</protein>
<dbReference type="PRINTS" id="PR00702">
    <property type="entry name" value="ACRIFLAVINRP"/>
</dbReference>
<accession>A0A6H9SLV7</accession>